<feature type="transmembrane region" description="Helical" evidence="1">
    <location>
        <begin position="72"/>
        <end position="91"/>
    </location>
</feature>
<keyword evidence="1" id="KW-0812">Transmembrane</keyword>
<gene>
    <name evidence="2" type="ORF">SAMN05421869_14613</name>
</gene>
<evidence type="ECO:0000313" key="2">
    <source>
        <dbReference type="EMBL" id="SDM51367.1"/>
    </source>
</evidence>
<keyword evidence="3" id="KW-1185">Reference proteome</keyword>
<keyword evidence="1" id="KW-1133">Transmembrane helix</keyword>
<protein>
    <submittedName>
        <fullName evidence="2">Uncharacterized protein</fullName>
    </submittedName>
</protein>
<feature type="transmembrane region" description="Helical" evidence="1">
    <location>
        <begin position="32"/>
        <end position="52"/>
    </location>
</feature>
<dbReference type="Proteomes" id="UP000199202">
    <property type="component" value="Unassembled WGS sequence"/>
</dbReference>
<name>A0A1G9TUF5_9ACTN</name>
<accession>A0A1G9TUF5</accession>
<organism evidence="2 3">
    <name type="scientific">Nonomuraea jiangxiensis</name>
    <dbReference type="NCBI Taxonomy" id="633440"/>
    <lineage>
        <taxon>Bacteria</taxon>
        <taxon>Bacillati</taxon>
        <taxon>Actinomycetota</taxon>
        <taxon>Actinomycetes</taxon>
        <taxon>Streptosporangiales</taxon>
        <taxon>Streptosporangiaceae</taxon>
        <taxon>Nonomuraea</taxon>
    </lineage>
</organism>
<dbReference type="EMBL" id="FNDJ01000046">
    <property type="protein sequence ID" value="SDM51367.1"/>
    <property type="molecule type" value="Genomic_DNA"/>
</dbReference>
<keyword evidence="1" id="KW-0472">Membrane</keyword>
<dbReference type="RefSeq" id="WP_090946856.1">
    <property type="nucleotide sequence ID" value="NZ_FNDJ01000046.1"/>
</dbReference>
<reference evidence="2 3" key="1">
    <citation type="submission" date="2016-10" db="EMBL/GenBank/DDBJ databases">
        <authorList>
            <person name="de Groot N.N."/>
        </authorList>
    </citation>
    <scope>NUCLEOTIDE SEQUENCE [LARGE SCALE GENOMIC DNA]</scope>
    <source>
        <strain evidence="2 3">CGMCC 4.6533</strain>
    </source>
</reference>
<proteinExistence type="predicted"/>
<evidence type="ECO:0000313" key="3">
    <source>
        <dbReference type="Proteomes" id="UP000199202"/>
    </source>
</evidence>
<dbReference type="STRING" id="633440.SAMN05421869_14613"/>
<dbReference type="AlphaFoldDB" id="A0A1G9TUF5"/>
<sequence length="95" mass="10378">MRPAVEATGLGVRYRRTWALRDCSLAVPAGRVAALVGWLYSFALGTAAGTLFRRTLYYHPPSRFWGFQWTEAGILGLASLVLGGLAVRRVLRSPG</sequence>
<evidence type="ECO:0000256" key="1">
    <source>
        <dbReference type="SAM" id="Phobius"/>
    </source>
</evidence>